<dbReference type="AlphaFoldDB" id="A0A6M8HY61"/>
<proteinExistence type="predicted"/>
<keyword evidence="2" id="KW-1185">Reference proteome</keyword>
<sequence>MLMVLPYGNGSRVQPTVGPGDTLDVGAITLNLPAFAGFPDGSAYSGSIAAGLIAGTVHDALDEAHAPWADTPGPGGVIPRAIVTAPLILPGTISTSLSVLNGALVPVALSPLPGITT</sequence>
<evidence type="ECO:0000313" key="1">
    <source>
        <dbReference type="EMBL" id="QKE93031.1"/>
    </source>
</evidence>
<dbReference type="KEGG" id="lck:HN018_22790"/>
<organism evidence="1 2">
    <name type="scientific">Lichenicola cladoniae</name>
    <dbReference type="NCBI Taxonomy" id="1484109"/>
    <lineage>
        <taxon>Bacteria</taxon>
        <taxon>Pseudomonadati</taxon>
        <taxon>Pseudomonadota</taxon>
        <taxon>Alphaproteobacteria</taxon>
        <taxon>Acetobacterales</taxon>
        <taxon>Acetobacteraceae</taxon>
        <taxon>Lichenicola</taxon>
    </lineage>
</organism>
<dbReference type="EMBL" id="CP053709">
    <property type="protein sequence ID" value="QKE93031.1"/>
    <property type="molecule type" value="Genomic_DNA"/>
</dbReference>
<name>A0A6M8HY61_9PROT</name>
<dbReference type="RefSeq" id="WP_171836881.1">
    <property type="nucleotide sequence ID" value="NZ_CP053709.1"/>
</dbReference>
<protein>
    <submittedName>
        <fullName evidence="1">Uncharacterized protein</fullName>
    </submittedName>
</protein>
<dbReference type="Proteomes" id="UP000500767">
    <property type="component" value="Plasmid unnamed1"/>
</dbReference>
<gene>
    <name evidence="1" type="ORF">HN018_22790</name>
</gene>
<keyword evidence="1" id="KW-0614">Plasmid</keyword>
<reference evidence="1 2" key="1">
    <citation type="journal article" date="2014" name="World J. Microbiol. Biotechnol.">
        <title>Biodiversity and physiological characteristics of Antarctic and Arctic lichens-associated bacteria.</title>
        <authorList>
            <person name="Lee Y.M."/>
            <person name="Kim E.H."/>
            <person name="Lee H.K."/>
            <person name="Hong S.G."/>
        </authorList>
    </citation>
    <scope>NUCLEOTIDE SEQUENCE [LARGE SCALE GENOMIC DNA]</scope>
    <source>
        <strain evidence="1 2">PAMC 26569</strain>
        <plasmid evidence="1">unnamed1</plasmid>
    </source>
</reference>
<evidence type="ECO:0000313" key="2">
    <source>
        <dbReference type="Proteomes" id="UP000500767"/>
    </source>
</evidence>
<geneLocation type="plasmid" evidence="1 2">
    <name>unnamed1</name>
</geneLocation>
<accession>A0A6M8HY61</accession>